<keyword evidence="4" id="KW-0805">Transcription regulation</keyword>
<proteinExistence type="inferred from homology"/>
<dbReference type="InterPro" id="IPR036388">
    <property type="entry name" value="WH-like_DNA-bd_sf"/>
</dbReference>
<dbReference type="Pfam" id="PF01475">
    <property type="entry name" value="FUR"/>
    <property type="match status" value="1"/>
</dbReference>
<name>A0A917EBR3_9HYPH</name>
<keyword evidence="5" id="KW-0238">DNA-binding</keyword>
<organism evidence="8 9">
    <name type="scientific">Aureimonas endophytica</name>
    <dbReference type="NCBI Taxonomy" id="2027858"/>
    <lineage>
        <taxon>Bacteria</taxon>
        <taxon>Pseudomonadati</taxon>
        <taxon>Pseudomonadota</taxon>
        <taxon>Alphaproteobacteria</taxon>
        <taxon>Hyphomicrobiales</taxon>
        <taxon>Aurantimonadaceae</taxon>
        <taxon>Aureimonas</taxon>
    </lineage>
</organism>
<dbReference type="GO" id="GO:0000976">
    <property type="term" value="F:transcription cis-regulatory region binding"/>
    <property type="evidence" value="ECO:0007669"/>
    <property type="project" value="TreeGrafter"/>
</dbReference>
<protein>
    <submittedName>
        <fullName evidence="8">Transcriptional repressor</fullName>
    </submittedName>
</protein>
<evidence type="ECO:0000256" key="1">
    <source>
        <dbReference type="ARBA" id="ARBA00007957"/>
    </source>
</evidence>
<keyword evidence="9" id="KW-1185">Reference proteome</keyword>
<evidence type="ECO:0000256" key="3">
    <source>
        <dbReference type="ARBA" id="ARBA00022833"/>
    </source>
</evidence>
<dbReference type="SUPFAM" id="SSF46785">
    <property type="entry name" value="Winged helix' DNA-binding domain"/>
    <property type="match status" value="1"/>
</dbReference>
<dbReference type="InterPro" id="IPR002481">
    <property type="entry name" value="FUR"/>
</dbReference>
<dbReference type="InterPro" id="IPR043135">
    <property type="entry name" value="Fur_C"/>
</dbReference>
<dbReference type="GO" id="GO:1900376">
    <property type="term" value="P:regulation of secondary metabolite biosynthetic process"/>
    <property type="evidence" value="ECO:0007669"/>
    <property type="project" value="TreeGrafter"/>
</dbReference>
<keyword evidence="2" id="KW-0678">Repressor</keyword>
<keyword evidence="6" id="KW-0804">Transcription</keyword>
<evidence type="ECO:0000256" key="2">
    <source>
        <dbReference type="ARBA" id="ARBA00022491"/>
    </source>
</evidence>
<accession>A0A917EBR3</accession>
<reference evidence="8" key="2">
    <citation type="submission" date="2020-09" db="EMBL/GenBank/DDBJ databases">
        <authorList>
            <person name="Sun Q."/>
            <person name="Zhou Y."/>
        </authorList>
    </citation>
    <scope>NUCLEOTIDE SEQUENCE</scope>
    <source>
        <strain evidence="8">CGMCC 1.15367</strain>
    </source>
</reference>
<feature type="binding site" evidence="7">
    <location>
        <position position="141"/>
    </location>
    <ligand>
        <name>Zn(2+)</name>
        <dbReference type="ChEBI" id="CHEBI:29105"/>
    </ligand>
</feature>
<dbReference type="Gene3D" id="1.10.10.10">
    <property type="entry name" value="Winged helix-like DNA-binding domain superfamily/Winged helix DNA-binding domain"/>
    <property type="match status" value="1"/>
</dbReference>
<reference evidence="8" key="1">
    <citation type="journal article" date="2014" name="Int. J. Syst. Evol. Microbiol.">
        <title>Complete genome sequence of Corynebacterium casei LMG S-19264T (=DSM 44701T), isolated from a smear-ripened cheese.</title>
        <authorList>
            <consortium name="US DOE Joint Genome Institute (JGI-PGF)"/>
            <person name="Walter F."/>
            <person name="Albersmeier A."/>
            <person name="Kalinowski J."/>
            <person name="Ruckert C."/>
        </authorList>
    </citation>
    <scope>NUCLEOTIDE SEQUENCE</scope>
    <source>
        <strain evidence="8">CGMCC 1.15367</strain>
    </source>
</reference>
<keyword evidence="7" id="KW-0479">Metal-binding</keyword>
<dbReference type="GO" id="GO:0005829">
    <property type="term" value="C:cytosol"/>
    <property type="evidence" value="ECO:0007669"/>
    <property type="project" value="TreeGrafter"/>
</dbReference>
<dbReference type="Gene3D" id="3.30.1490.190">
    <property type="match status" value="1"/>
</dbReference>
<evidence type="ECO:0000256" key="7">
    <source>
        <dbReference type="PIRSR" id="PIRSR602481-1"/>
    </source>
</evidence>
<dbReference type="PANTHER" id="PTHR33202:SF6">
    <property type="entry name" value="ZINC UPTAKE REGULATION PROTEIN"/>
    <property type="match status" value="1"/>
</dbReference>
<dbReference type="AlphaFoldDB" id="A0A917EBR3"/>
<evidence type="ECO:0000256" key="4">
    <source>
        <dbReference type="ARBA" id="ARBA00023015"/>
    </source>
</evidence>
<evidence type="ECO:0000313" key="8">
    <source>
        <dbReference type="EMBL" id="GGE17754.1"/>
    </source>
</evidence>
<evidence type="ECO:0000313" key="9">
    <source>
        <dbReference type="Proteomes" id="UP000644699"/>
    </source>
</evidence>
<evidence type="ECO:0000256" key="6">
    <source>
        <dbReference type="ARBA" id="ARBA00023163"/>
    </source>
</evidence>
<sequence>MASAPSHSDHHHHSHAGAGAGLTRNQQLVLSVLDKANAPLGAYSILDELRGEGLRAPLQVYRALDKLVEAGLVHRLESLNAFVACVHPHCHASTATVFAICEKCGSATEFPDEAIGARLFGWARDNAFAVAKTTVEIKGVCARCAAAGGAD</sequence>
<dbReference type="PANTHER" id="PTHR33202">
    <property type="entry name" value="ZINC UPTAKE REGULATION PROTEIN"/>
    <property type="match status" value="1"/>
</dbReference>
<dbReference type="GO" id="GO:0045892">
    <property type="term" value="P:negative regulation of DNA-templated transcription"/>
    <property type="evidence" value="ECO:0007669"/>
    <property type="project" value="TreeGrafter"/>
</dbReference>
<comment type="caution">
    <text evidence="8">The sequence shown here is derived from an EMBL/GenBank/DDBJ whole genome shotgun (WGS) entry which is preliminary data.</text>
</comment>
<dbReference type="EMBL" id="BMIQ01000008">
    <property type="protein sequence ID" value="GGE17754.1"/>
    <property type="molecule type" value="Genomic_DNA"/>
</dbReference>
<feature type="binding site" evidence="7">
    <location>
        <position position="104"/>
    </location>
    <ligand>
        <name>Zn(2+)</name>
        <dbReference type="ChEBI" id="CHEBI:29105"/>
    </ligand>
</feature>
<comment type="similarity">
    <text evidence="1">Belongs to the Fur family.</text>
</comment>
<feature type="binding site" evidence="7">
    <location>
        <position position="101"/>
    </location>
    <ligand>
        <name>Zn(2+)</name>
        <dbReference type="ChEBI" id="CHEBI:29105"/>
    </ligand>
</feature>
<feature type="binding site" evidence="7">
    <location>
        <position position="144"/>
    </location>
    <ligand>
        <name>Zn(2+)</name>
        <dbReference type="ChEBI" id="CHEBI:29105"/>
    </ligand>
</feature>
<gene>
    <name evidence="8" type="primary">zur</name>
    <name evidence="8" type="ORF">GCM10011390_41140</name>
</gene>
<comment type="cofactor">
    <cofactor evidence="7">
        <name>Zn(2+)</name>
        <dbReference type="ChEBI" id="CHEBI:29105"/>
    </cofactor>
    <text evidence="7">Binds 1 zinc ion per subunit.</text>
</comment>
<dbReference type="RefSeq" id="WP_188911829.1">
    <property type="nucleotide sequence ID" value="NZ_BMIQ01000008.1"/>
</dbReference>
<keyword evidence="3 7" id="KW-0862">Zinc</keyword>
<dbReference type="Proteomes" id="UP000644699">
    <property type="component" value="Unassembled WGS sequence"/>
</dbReference>
<evidence type="ECO:0000256" key="5">
    <source>
        <dbReference type="ARBA" id="ARBA00023125"/>
    </source>
</evidence>
<dbReference type="InterPro" id="IPR036390">
    <property type="entry name" value="WH_DNA-bd_sf"/>
</dbReference>
<dbReference type="GO" id="GO:0008270">
    <property type="term" value="F:zinc ion binding"/>
    <property type="evidence" value="ECO:0007669"/>
    <property type="project" value="TreeGrafter"/>
</dbReference>
<dbReference type="GO" id="GO:0003700">
    <property type="term" value="F:DNA-binding transcription factor activity"/>
    <property type="evidence" value="ECO:0007669"/>
    <property type="project" value="InterPro"/>
</dbReference>